<evidence type="ECO:0000313" key="2">
    <source>
        <dbReference type="EnsemblPlants" id="OPUNC05G03490.1"/>
    </source>
</evidence>
<reference evidence="2" key="1">
    <citation type="submission" date="2015-04" db="UniProtKB">
        <authorList>
            <consortium name="EnsemblPlants"/>
        </authorList>
    </citation>
    <scope>IDENTIFICATION</scope>
</reference>
<dbReference type="OMA" id="INPIGSH"/>
<evidence type="ECO:0000256" key="1">
    <source>
        <dbReference type="SAM" id="MobiDB-lite"/>
    </source>
</evidence>
<organism evidence="2">
    <name type="scientific">Oryza punctata</name>
    <name type="common">Red rice</name>
    <dbReference type="NCBI Taxonomy" id="4537"/>
    <lineage>
        <taxon>Eukaryota</taxon>
        <taxon>Viridiplantae</taxon>
        <taxon>Streptophyta</taxon>
        <taxon>Embryophyta</taxon>
        <taxon>Tracheophyta</taxon>
        <taxon>Spermatophyta</taxon>
        <taxon>Magnoliopsida</taxon>
        <taxon>Liliopsida</taxon>
        <taxon>Poales</taxon>
        <taxon>Poaceae</taxon>
        <taxon>BOP clade</taxon>
        <taxon>Oryzoideae</taxon>
        <taxon>Oryzeae</taxon>
        <taxon>Oryzinae</taxon>
        <taxon>Oryza</taxon>
    </lineage>
</organism>
<dbReference type="EnsemblPlants" id="OPUNC05G03490.1">
    <property type="protein sequence ID" value="OPUNC05G03490.1"/>
    <property type="gene ID" value="OPUNC05G03490"/>
</dbReference>
<name>A0A0E0KYM2_ORYPU</name>
<feature type="region of interest" description="Disordered" evidence="1">
    <location>
        <begin position="1"/>
        <end position="38"/>
    </location>
</feature>
<proteinExistence type="predicted"/>
<dbReference type="HOGENOM" id="CLU_140647_0_0_1"/>
<dbReference type="Proteomes" id="UP000026962">
    <property type="component" value="Chromosome 5"/>
</dbReference>
<reference evidence="2" key="2">
    <citation type="submission" date="2018-05" db="EMBL/GenBank/DDBJ databases">
        <title>OpunRS2 (Oryza punctata Reference Sequence Version 2).</title>
        <authorList>
            <person name="Zhang J."/>
            <person name="Kudrna D."/>
            <person name="Lee S."/>
            <person name="Talag J."/>
            <person name="Welchert J."/>
            <person name="Wing R.A."/>
        </authorList>
    </citation>
    <scope>NUCLEOTIDE SEQUENCE [LARGE SCALE GENOMIC DNA]</scope>
</reference>
<dbReference type="AlphaFoldDB" id="A0A0E0KYM2"/>
<dbReference type="Gramene" id="OPUNC05G03490.1">
    <property type="protein sequence ID" value="OPUNC05G03490.1"/>
    <property type="gene ID" value="OPUNC05G03490"/>
</dbReference>
<feature type="compositionally biased region" description="Basic and acidic residues" evidence="1">
    <location>
        <begin position="12"/>
        <end position="34"/>
    </location>
</feature>
<evidence type="ECO:0000313" key="3">
    <source>
        <dbReference type="Proteomes" id="UP000026962"/>
    </source>
</evidence>
<keyword evidence="3" id="KW-1185">Reference proteome</keyword>
<accession>A0A0E0KYM2</accession>
<protein>
    <submittedName>
        <fullName evidence="2">Uncharacterized protein</fullName>
    </submittedName>
</protein>
<sequence length="159" mass="17423">MDGNRAKTTRKKGSEASKRGKENQGSKNGRERFGGIDGGIVKHGWSQTVIGKRGSHCGTAIGCGIRTSRPSEAWSQCTEALLFFPAHHTLVEWTMSTKPMEIFSRVEGNLSLHQHINPIGSHAVPMMVSLHGGPTGEATGNYMVHHKRCTSMKNADRWK</sequence>